<accession>A0A3B3ZKL9</accession>
<dbReference type="InterPro" id="IPR011989">
    <property type="entry name" value="ARM-like"/>
</dbReference>
<name>A0A3B3ZKL9_9GOBI</name>
<feature type="compositionally biased region" description="Basic and acidic residues" evidence="1">
    <location>
        <begin position="9"/>
        <end position="18"/>
    </location>
</feature>
<feature type="region of interest" description="Disordered" evidence="1">
    <location>
        <begin position="1"/>
        <end position="27"/>
    </location>
</feature>
<organism evidence="2 3">
    <name type="scientific">Periophthalmus magnuspinnatus</name>
    <dbReference type="NCBI Taxonomy" id="409849"/>
    <lineage>
        <taxon>Eukaryota</taxon>
        <taxon>Metazoa</taxon>
        <taxon>Chordata</taxon>
        <taxon>Craniata</taxon>
        <taxon>Vertebrata</taxon>
        <taxon>Euteleostomi</taxon>
        <taxon>Actinopterygii</taxon>
        <taxon>Neopterygii</taxon>
        <taxon>Teleostei</taxon>
        <taxon>Neoteleostei</taxon>
        <taxon>Acanthomorphata</taxon>
        <taxon>Gobiaria</taxon>
        <taxon>Gobiiformes</taxon>
        <taxon>Gobioidei</taxon>
        <taxon>Gobiidae</taxon>
        <taxon>Oxudercinae</taxon>
        <taxon>Periophthalmus</taxon>
    </lineage>
</organism>
<dbReference type="Proteomes" id="UP000261520">
    <property type="component" value="Unplaced"/>
</dbReference>
<dbReference type="AlphaFoldDB" id="A0A3B3ZKL9"/>
<evidence type="ECO:0000313" key="3">
    <source>
        <dbReference type="Proteomes" id="UP000261520"/>
    </source>
</evidence>
<sequence length="317" mass="34850">MPTSPQSLRPERHDRPPTERSTTSRAPVAYGLRAVPRLFEDLQRPDSEQRKRALTSLCDLLHEPERLRALLSSSPPLLLSLILTLFYVHSHALLSSSLLTPLSLLLDDPDSHCRISVHRVLNRLSLLPSGLMGRHLTQFFVSQEEELVLLLSTLARCSHLDALPALASDGVALLRDKLSHGSAHVRREAAAAMLALSIPLEGKRQICALGVLSDLLTLLRDPDTEVRANAAGVCMNTFVITAGTAPSALGLIPVLLDLVSVKALVLYCLRALTALSEAPAARCRLMKHRPCLERKRDTDPELRQATETLLRVISWTP</sequence>
<dbReference type="Gene3D" id="1.25.10.10">
    <property type="entry name" value="Leucine-rich Repeat Variant"/>
    <property type="match status" value="2"/>
</dbReference>
<evidence type="ECO:0000256" key="1">
    <source>
        <dbReference type="SAM" id="MobiDB-lite"/>
    </source>
</evidence>
<protein>
    <recommendedName>
        <fullName evidence="4">Radial spoke head 14 homolog</fullName>
    </recommendedName>
</protein>
<dbReference type="SUPFAM" id="SSF48371">
    <property type="entry name" value="ARM repeat"/>
    <property type="match status" value="1"/>
</dbReference>
<dbReference type="InterPro" id="IPR016024">
    <property type="entry name" value="ARM-type_fold"/>
</dbReference>
<evidence type="ECO:0000313" key="2">
    <source>
        <dbReference type="Ensembl" id="ENSPMGP00000004966.1"/>
    </source>
</evidence>
<dbReference type="InterPro" id="IPR042856">
    <property type="entry name" value="RSP14"/>
</dbReference>
<keyword evidence="3" id="KW-1185">Reference proteome</keyword>
<dbReference type="PANTHER" id="PTHR15599">
    <property type="entry name" value="RTDR1"/>
    <property type="match status" value="1"/>
</dbReference>
<proteinExistence type="predicted"/>
<reference evidence="2" key="2">
    <citation type="submission" date="2025-09" db="UniProtKB">
        <authorList>
            <consortium name="Ensembl"/>
        </authorList>
    </citation>
    <scope>IDENTIFICATION</scope>
</reference>
<reference evidence="2" key="1">
    <citation type="submission" date="2025-08" db="UniProtKB">
        <authorList>
            <consortium name="Ensembl"/>
        </authorList>
    </citation>
    <scope>IDENTIFICATION</scope>
</reference>
<evidence type="ECO:0008006" key="4">
    <source>
        <dbReference type="Google" id="ProtNLM"/>
    </source>
</evidence>
<dbReference type="PANTHER" id="PTHR15599:SF1">
    <property type="entry name" value="RADIAL SPOKE HEAD 14 HOMOLOG"/>
    <property type="match status" value="1"/>
</dbReference>
<dbReference type="Ensembl" id="ENSPMGT00000005268.1">
    <property type="protein sequence ID" value="ENSPMGP00000004966.1"/>
    <property type="gene ID" value="ENSPMGG00000004169.1"/>
</dbReference>